<evidence type="ECO:0008006" key="4">
    <source>
        <dbReference type="Google" id="ProtNLM"/>
    </source>
</evidence>
<accession>A0ABN2R7C1</accession>
<reference evidence="2 3" key="1">
    <citation type="journal article" date="2019" name="Int. J. Syst. Evol. Microbiol.">
        <title>The Global Catalogue of Microorganisms (GCM) 10K type strain sequencing project: providing services to taxonomists for standard genome sequencing and annotation.</title>
        <authorList>
            <consortium name="The Broad Institute Genomics Platform"/>
            <consortium name="The Broad Institute Genome Sequencing Center for Infectious Disease"/>
            <person name="Wu L."/>
            <person name="Ma J."/>
        </authorList>
    </citation>
    <scope>NUCLEOTIDE SEQUENCE [LARGE SCALE GENOMIC DNA]</scope>
    <source>
        <strain evidence="2 3">JCM 14545</strain>
    </source>
</reference>
<sequence>MRSALIAGTVLGTLIVAPADAAAQPAGAALAVGYAYALPDPEPPVPSAAYATYYASPGPPGASGLDDPGYAPEVAVQYPHQDTAKAWKLAVNPAHRAFRGVATTAAGSDEVTAEVGTDYRLDVPGKGTYAAFDGVRSTSNCTGSAGGSDTELGKLRLRQQGGELSDVDVPRGAGTATAARLDFPPPNGEADPANPHLGDLTVRRVLAPEDLIKTPDLEPGYLRRAAGWRIDVVTYRADGSDRHTESVVLGAAAC</sequence>
<evidence type="ECO:0000256" key="1">
    <source>
        <dbReference type="SAM" id="SignalP"/>
    </source>
</evidence>
<dbReference type="Proteomes" id="UP001501116">
    <property type="component" value="Unassembled WGS sequence"/>
</dbReference>
<organism evidence="2 3">
    <name type="scientific">Amycolatopsis minnesotensis</name>
    <dbReference type="NCBI Taxonomy" id="337894"/>
    <lineage>
        <taxon>Bacteria</taxon>
        <taxon>Bacillati</taxon>
        <taxon>Actinomycetota</taxon>
        <taxon>Actinomycetes</taxon>
        <taxon>Pseudonocardiales</taxon>
        <taxon>Pseudonocardiaceae</taxon>
        <taxon>Amycolatopsis</taxon>
    </lineage>
</organism>
<name>A0ABN2R7C1_9PSEU</name>
<evidence type="ECO:0000313" key="3">
    <source>
        <dbReference type="Proteomes" id="UP001501116"/>
    </source>
</evidence>
<feature type="signal peptide" evidence="1">
    <location>
        <begin position="1"/>
        <end position="21"/>
    </location>
</feature>
<gene>
    <name evidence="2" type="ORF">GCM10009754_40610</name>
</gene>
<comment type="caution">
    <text evidence="2">The sequence shown here is derived from an EMBL/GenBank/DDBJ whole genome shotgun (WGS) entry which is preliminary data.</text>
</comment>
<protein>
    <recommendedName>
        <fullName evidence="4">Secreted protein</fullName>
    </recommendedName>
</protein>
<feature type="chain" id="PRO_5047198990" description="Secreted protein" evidence="1">
    <location>
        <begin position="22"/>
        <end position="254"/>
    </location>
</feature>
<keyword evidence="3" id="KW-1185">Reference proteome</keyword>
<evidence type="ECO:0000313" key="2">
    <source>
        <dbReference type="EMBL" id="GAA1964605.1"/>
    </source>
</evidence>
<dbReference type="EMBL" id="BAAANN010000015">
    <property type="protein sequence ID" value="GAA1964605.1"/>
    <property type="molecule type" value="Genomic_DNA"/>
</dbReference>
<keyword evidence="1" id="KW-0732">Signal</keyword>
<dbReference type="RefSeq" id="WP_344420783.1">
    <property type="nucleotide sequence ID" value="NZ_BAAANN010000015.1"/>
</dbReference>
<proteinExistence type="predicted"/>